<dbReference type="Proteomes" id="UP000269597">
    <property type="component" value="Unassembled WGS sequence"/>
</dbReference>
<comment type="caution">
    <text evidence="1">The sequence shown here is derived from an EMBL/GenBank/DDBJ whole genome shotgun (WGS) entry which is preliminary data.</text>
</comment>
<dbReference type="AlphaFoldDB" id="A0A3R9Z086"/>
<accession>A0A3R9Z086</accession>
<name>A0A3R9Z086_ACIBA</name>
<organism evidence="1 2">
    <name type="scientific">Acinetobacter baumannii</name>
    <dbReference type="NCBI Taxonomy" id="470"/>
    <lineage>
        <taxon>Bacteria</taxon>
        <taxon>Pseudomonadati</taxon>
        <taxon>Pseudomonadota</taxon>
        <taxon>Gammaproteobacteria</taxon>
        <taxon>Moraxellales</taxon>
        <taxon>Moraxellaceae</taxon>
        <taxon>Acinetobacter</taxon>
        <taxon>Acinetobacter calcoaceticus/baumannii complex</taxon>
    </lineage>
</organism>
<protein>
    <submittedName>
        <fullName evidence="1">Uncharacterized protein</fullName>
    </submittedName>
</protein>
<gene>
    <name evidence="1" type="ORF">EA722_07515</name>
</gene>
<evidence type="ECO:0000313" key="2">
    <source>
        <dbReference type="Proteomes" id="UP000269597"/>
    </source>
</evidence>
<dbReference type="EMBL" id="RFBY01000018">
    <property type="protein sequence ID" value="RSP77500.1"/>
    <property type="molecule type" value="Genomic_DNA"/>
</dbReference>
<reference evidence="1 2" key="1">
    <citation type="submission" date="2018-10" db="EMBL/GenBank/DDBJ databases">
        <title>GWAS and RNA-Seq identify cryptic mechanisms of antimicrobial resistance in Acinetobacter baumannii.</title>
        <authorList>
            <person name="Sahl J.W."/>
        </authorList>
    </citation>
    <scope>NUCLEOTIDE SEQUENCE [LARGE SCALE GENOMIC DNA]</scope>
    <source>
        <strain evidence="1 2">TG31299</strain>
    </source>
</reference>
<evidence type="ECO:0000313" key="1">
    <source>
        <dbReference type="EMBL" id="RSP77500.1"/>
    </source>
</evidence>
<sequence>MHSTLDVNSHKKMTAEEILEEIEYPLENLQNLLFAFSKMKVDDGLKEQEFSAIINTLHHQVVNINRAVHAK</sequence>
<proteinExistence type="predicted"/>
<dbReference type="RefSeq" id="WP_114203489.1">
    <property type="nucleotide sequence ID" value="NZ_JADVKM010000030.1"/>
</dbReference>